<sequence>MPPPNLKRKKNKSIRKKPTKENENNLDESFKKLSCGPTQEKDFTCYTTNAIIKLRDSWNSRHPDALINSNDVKEIWESLKTGFGSVCNKESCWMRQLFNEGASATKDLFNYFAPESPKTWNKNPHEWLSSVDITKVMKQYEDAFPFFEFIGPSPIDFDKTPKGDPSCVYEELCNFDIKSYLNPANNKNKIGIIFNTDPHYLSGSHWISLFINIKQQFIFFFDSTGDPPSKEINKFAKKIMKQGKEIGMNFKYIVNNKQHQKSNTECGIYSLFMISNLLKETKTPNDFLTSIFTDKEMTNFRQIFFNKESL</sequence>
<evidence type="ECO:0000313" key="5">
    <source>
        <dbReference type="EMBL" id="QHT87020.1"/>
    </source>
</evidence>
<accession>A0A6C0I354</accession>
<dbReference type="Pfam" id="PF02902">
    <property type="entry name" value="Peptidase_C48"/>
    <property type="match status" value="1"/>
</dbReference>
<dbReference type="GO" id="GO:0008234">
    <property type="term" value="F:cysteine-type peptidase activity"/>
    <property type="evidence" value="ECO:0007669"/>
    <property type="project" value="InterPro"/>
</dbReference>
<evidence type="ECO:0000256" key="2">
    <source>
        <dbReference type="ARBA" id="ARBA00022801"/>
    </source>
</evidence>
<feature type="domain" description="Ubiquitin-like protease family profile" evidence="4">
    <location>
        <begin position="187"/>
        <end position="305"/>
    </location>
</feature>
<protein>
    <recommendedName>
        <fullName evidence="4">Ubiquitin-like protease family profile domain-containing protein</fullName>
    </recommendedName>
</protein>
<proteinExistence type="predicted"/>
<feature type="region of interest" description="Disordered" evidence="3">
    <location>
        <begin position="1"/>
        <end position="33"/>
    </location>
</feature>
<evidence type="ECO:0000259" key="4">
    <source>
        <dbReference type="Pfam" id="PF02902"/>
    </source>
</evidence>
<dbReference type="InterPro" id="IPR003653">
    <property type="entry name" value="Peptidase_C48_C"/>
</dbReference>
<organism evidence="5">
    <name type="scientific">viral metagenome</name>
    <dbReference type="NCBI Taxonomy" id="1070528"/>
    <lineage>
        <taxon>unclassified sequences</taxon>
        <taxon>metagenomes</taxon>
        <taxon>organismal metagenomes</taxon>
    </lineage>
</organism>
<dbReference type="SUPFAM" id="SSF54001">
    <property type="entry name" value="Cysteine proteinases"/>
    <property type="match status" value="1"/>
</dbReference>
<dbReference type="InterPro" id="IPR038765">
    <property type="entry name" value="Papain-like_cys_pep_sf"/>
</dbReference>
<evidence type="ECO:0000256" key="1">
    <source>
        <dbReference type="ARBA" id="ARBA00022670"/>
    </source>
</evidence>
<name>A0A6C0I354_9ZZZZ</name>
<dbReference type="GO" id="GO:0006508">
    <property type="term" value="P:proteolysis"/>
    <property type="evidence" value="ECO:0007669"/>
    <property type="project" value="UniProtKB-KW"/>
</dbReference>
<keyword evidence="2" id="KW-0378">Hydrolase</keyword>
<feature type="compositionally biased region" description="Basic and acidic residues" evidence="3">
    <location>
        <begin position="19"/>
        <end position="31"/>
    </location>
</feature>
<dbReference type="Gene3D" id="3.40.395.10">
    <property type="entry name" value="Adenoviral Proteinase, Chain A"/>
    <property type="match status" value="1"/>
</dbReference>
<reference evidence="5" key="1">
    <citation type="journal article" date="2020" name="Nature">
        <title>Giant virus diversity and host interactions through global metagenomics.</title>
        <authorList>
            <person name="Schulz F."/>
            <person name="Roux S."/>
            <person name="Paez-Espino D."/>
            <person name="Jungbluth S."/>
            <person name="Walsh D.A."/>
            <person name="Denef V.J."/>
            <person name="McMahon K.D."/>
            <person name="Konstantinidis K.T."/>
            <person name="Eloe-Fadrosh E.A."/>
            <person name="Kyrpides N.C."/>
            <person name="Woyke T."/>
        </authorList>
    </citation>
    <scope>NUCLEOTIDE SEQUENCE</scope>
    <source>
        <strain evidence="5">GVMAG-M-3300023184-18</strain>
    </source>
</reference>
<keyword evidence="1" id="KW-0645">Protease</keyword>
<dbReference type="EMBL" id="MN740079">
    <property type="protein sequence ID" value="QHT87020.1"/>
    <property type="molecule type" value="Genomic_DNA"/>
</dbReference>
<dbReference type="AlphaFoldDB" id="A0A6C0I354"/>
<evidence type="ECO:0000256" key="3">
    <source>
        <dbReference type="SAM" id="MobiDB-lite"/>
    </source>
</evidence>
<feature type="compositionally biased region" description="Basic residues" evidence="3">
    <location>
        <begin position="1"/>
        <end position="18"/>
    </location>
</feature>